<accession>A0A916QNQ7</accession>
<dbReference type="AlphaFoldDB" id="A0A916QNQ7"/>
<evidence type="ECO:0000313" key="2">
    <source>
        <dbReference type="Proteomes" id="UP000627715"/>
    </source>
</evidence>
<evidence type="ECO:0000313" key="1">
    <source>
        <dbReference type="EMBL" id="GFZ82458.1"/>
    </source>
</evidence>
<protein>
    <submittedName>
        <fullName evidence="1">Uncharacterized protein</fullName>
    </submittedName>
</protein>
<name>A0A916QNQ7_9GAMM</name>
<dbReference type="Proteomes" id="UP000627715">
    <property type="component" value="Unassembled WGS sequence"/>
</dbReference>
<dbReference type="EMBL" id="BMIY01000013">
    <property type="protein sequence ID" value="GFZ82458.1"/>
    <property type="molecule type" value="Genomic_DNA"/>
</dbReference>
<keyword evidence="2" id="KW-1185">Reference proteome</keyword>
<reference evidence="1" key="2">
    <citation type="submission" date="2020-09" db="EMBL/GenBank/DDBJ databases">
        <authorList>
            <person name="Sun Q."/>
            <person name="Zhou Y."/>
        </authorList>
    </citation>
    <scope>NUCLEOTIDE SEQUENCE</scope>
    <source>
        <strain evidence="1">CGMCC 1.15425</strain>
    </source>
</reference>
<comment type="caution">
    <text evidence="1">The sequence shown here is derived from an EMBL/GenBank/DDBJ whole genome shotgun (WGS) entry which is preliminary data.</text>
</comment>
<sequence>MPKSLDIEKIVSLKRQELAGKEEHVLERLISSTQSIYHRTQISEYHYSQLEEIASKFDLVLDWFSTTYRRPGDTVEIRFAYEANIFAFLQNLHALIDSFPYALNLYFRVFEDLDTPKLGWSKEFIGKYRDYPFNLALKDLCVNEDFQLLRGYTNKTKHKNILRVRNKCTYLEFEKIDYDHVTLDAQGGFCRSQKTSSEVNVMEYLARCHDNLMPIYFGLWEEVMMEKERSITNG</sequence>
<gene>
    <name evidence="1" type="ORF">GCM10011403_27450</name>
</gene>
<reference evidence="1" key="1">
    <citation type="journal article" date="2014" name="Int. J. Syst. Evol. Microbiol.">
        <title>Complete genome sequence of Corynebacterium casei LMG S-19264T (=DSM 44701T), isolated from a smear-ripened cheese.</title>
        <authorList>
            <consortium name="US DOE Joint Genome Institute (JGI-PGF)"/>
            <person name="Walter F."/>
            <person name="Albersmeier A."/>
            <person name="Kalinowski J."/>
            <person name="Ruckert C."/>
        </authorList>
    </citation>
    <scope>NUCLEOTIDE SEQUENCE</scope>
    <source>
        <strain evidence="1">CGMCC 1.15425</strain>
    </source>
</reference>
<dbReference type="OrthoDB" id="7058328at2"/>
<proteinExistence type="predicted"/>
<organism evidence="1 2">
    <name type="scientific">Pseudohongiella nitratireducens</name>
    <dbReference type="NCBI Taxonomy" id="1768907"/>
    <lineage>
        <taxon>Bacteria</taxon>
        <taxon>Pseudomonadati</taxon>
        <taxon>Pseudomonadota</taxon>
        <taxon>Gammaproteobacteria</taxon>
        <taxon>Pseudomonadales</taxon>
        <taxon>Pseudohongiellaceae</taxon>
        <taxon>Pseudohongiella</taxon>
    </lineage>
</organism>
<dbReference type="RefSeq" id="WP_068810555.1">
    <property type="nucleotide sequence ID" value="NZ_BMIY01000013.1"/>
</dbReference>